<accession>A0ACA9M3Q7</accession>
<evidence type="ECO:0000313" key="2">
    <source>
        <dbReference type="Proteomes" id="UP000789860"/>
    </source>
</evidence>
<dbReference type="EMBL" id="CAJVPM010009803">
    <property type="protein sequence ID" value="CAG8567175.1"/>
    <property type="molecule type" value="Genomic_DNA"/>
</dbReference>
<organism evidence="1 2">
    <name type="scientific">Scutellospora calospora</name>
    <dbReference type="NCBI Taxonomy" id="85575"/>
    <lineage>
        <taxon>Eukaryota</taxon>
        <taxon>Fungi</taxon>
        <taxon>Fungi incertae sedis</taxon>
        <taxon>Mucoromycota</taxon>
        <taxon>Glomeromycotina</taxon>
        <taxon>Glomeromycetes</taxon>
        <taxon>Diversisporales</taxon>
        <taxon>Gigasporaceae</taxon>
        <taxon>Scutellospora</taxon>
    </lineage>
</organism>
<dbReference type="Proteomes" id="UP000789860">
    <property type="component" value="Unassembled WGS sequence"/>
</dbReference>
<keyword evidence="2" id="KW-1185">Reference proteome</keyword>
<proteinExistence type="predicted"/>
<comment type="caution">
    <text evidence="1">The sequence shown here is derived from an EMBL/GenBank/DDBJ whole genome shotgun (WGS) entry which is preliminary data.</text>
</comment>
<gene>
    <name evidence="1" type="ORF">SCALOS_LOCUS5716</name>
</gene>
<evidence type="ECO:0000313" key="1">
    <source>
        <dbReference type="EMBL" id="CAG8567175.1"/>
    </source>
</evidence>
<feature type="non-terminal residue" evidence="1">
    <location>
        <position position="1"/>
    </location>
</feature>
<reference evidence="1" key="1">
    <citation type="submission" date="2021-06" db="EMBL/GenBank/DDBJ databases">
        <authorList>
            <person name="Kallberg Y."/>
            <person name="Tangrot J."/>
            <person name="Rosling A."/>
        </authorList>
    </citation>
    <scope>NUCLEOTIDE SEQUENCE</scope>
    <source>
        <strain evidence="1">AU212A</strain>
    </source>
</reference>
<name>A0ACA9M3Q7_9GLOM</name>
<protein>
    <submittedName>
        <fullName evidence="1">10267_t:CDS:1</fullName>
    </submittedName>
</protein>
<sequence length="137" mass="15513">APELFGAAVASVGVMDMLRFHKFTIGHAWKSDYGDPDKKEDFEYNYKYSPLHNVQSAKQYPAVLLITSDHDDRVVPLHSYKLISELQYVVKNNRNPLMIRVETKAGHGGGKPTQKKINEATDKYSFIALSVDAKWVD</sequence>